<accession>A0ABP7IR34</accession>
<evidence type="ECO:0000313" key="2">
    <source>
        <dbReference type="EMBL" id="GAA3824768.1"/>
    </source>
</evidence>
<dbReference type="InterPro" id="IPR002645">
    <property type="entry name" value="STAS_dom"/>
</dbReference>
<gene>
    <name evidence="2" type="ORF">GCM10022242_27660</name>
</gene>
<dbReference type="InterPro" id="IPR036513">
    <property type="entry name" value="STAS_dom_sf"/>
</dbReference>
<sequence length="108" mass="11935">MDIKNEGPTLVLVGDFDARTSGEVRSAIYDHLHCDYVSKHPEQAVAIDLTEVDHVDLVALRVIAVASRTAARSGRRMVLRGACPSVRRMLHLSHLIRAVELENEPQPA</sequence>
<dbReference type="Proteomes" id="UP001501821">
    <property type="component" value="Unassembled WGS sequence"/>
</dbReference>
<feature type="domain" description="STAS" evidence="1">
    <location>
        <begin position="1"/>
        <end position="108"/>
    </location>
</feature>
<dbReference type="EMBL" id="BAABAH010000010">
    <property type="protein sequence ID" value="GAA3824768.1"/>
    <property type="molecule type" value="Genomic_DNA"/>
</dbReference>
<dbReference type="Pfam" id="PF13466">
    <property type="entry name" value="STAS_2"/>
    <property type="match status" value="1"/>
</dbReference>
<dbReference type="RefSeq" id="WP_344776399.1">
    <property type="nucleotide sequence ID" value="NZ_BAABAH010000010.1"/>
</dbReference>
<dbReference type="InterPro" id="IPR058548">
    <property type="entry name" value="MlaB-like_STAS"/>
</dbReference>
<dbReference type="SUPFAM" id="SSF52091">
    <property type="entry name" value="SpoIIaa-like"/>
    <property type="match status" value="1"/>
</dbReference>
<protein>
    <submittedName>
        <fullName evidence="2">STAS domain-containing protein</fullName>
    </submittedName>
</protein>
<comment type="caution">
    <text evidence="2">The sequence shown here is derived from an EMBL/GenBank/DDBJ whole genome shotgun (WGS) entry which is preliminary data.</text>
</comment>
<dbReference type="Gene3D" id="3.30.750.24">
    <property type="entry name" value="STAS domain"/>
    <property type="match status" value="1"/>
</dbReference>
<keyword evidence="3" id="KW-1185">Reference proteome</keyword>
<organism evidence="2 3">
    <name type="scientific">Nocardioides panacisoli</name>
    <dbReference type="NCBI Taxonomy" id="627624"/>
    <lineage>
        <taxon>Bacteria</taxon>
        <taxon>Bacillati</taxon>
        <taxon>Actinomycetota</taxon>
        <taxon>Actinomycetes</taxon>
        <taxon>Propionibacteriales</taxon>
        <taxon>Nocardioidaceae</taxon>
        <taxon>Nocardioides</taxon>
    </lineage>
</organism>
<evidence type="ECO:0000313" key="3">
    <source>
        <dbReference type="Proteomes" id="UP001501821"/>
    </source>
</evidence>
<proteinExistence type="predicted"/>
<name>A0ABP7IR34_9ACTN</name>
<evidence type="ECO:0000259" key="1">
    <source>
        <dbReference type="PROSITE" id="PS50801"/>
    </source>
</evidence>
<reference evidence="3" key="1">
    <citation type="journal article" date="2019" name="Int. J. Syst. Evol. Microbiol.">
        <title>The Global Catalogue of Microorganisms (GCM) 10K type strain sequencing project: providing services to taxonomists for standard genome sequencing and annotation.</title>
        <authorList>
            <consortium name="The Broad Institute Genomics Platform"/>
            <consortium name="The Broad Institute Genome Sequencing Center for Infectious Disease"/>
            <person name="Wu L."/>
            <person name="Ma J."/>
        </authorList>
    </citation>
    <scope>NUCLEOTIDE SEQUENCE [LARGE SCALE GENOMIC DNA]</scope>
    <source>
        <strain evidence="3">JCM 16953</strain>
    </source>
</reference>
<dbReference type="CDD" id="cd07043">
    <property type="entry name" value="STAS_anti-anti-sigma_factors"/>
    <property type="match status" value="1"/>
</dbReference>
<dbReference type="PROSITE" id="PS50801">
    <property type="entry name" value="STAS"/>
    <property type="match status" value="1"/>
</dbReference>